<sequence length="356" mass="39971">GVFISAMFIVIGAYYIATSRDLKRIESVSRSPIYAAFGETIIGVSTIRAFGAEKRLMKRMLRLVDDNNRPYIFNWACNRWLHARIDFVGGLVGLSTAFIIVYNLSKGMDPGLAGFALINALSLTDNVIWVIRLYSMQELNMNSIERIQDYLELEEEPPRIIEGHRPPQEWPSRGDIQIGVVGRTGSGKSTLATSFFRFMEPISGQIIIDGIDISTIGLFDLRCRLTIIPQDPVLFSGTLRSNLDVFGEHDDAELWNALRRAHLIDDATTDSGTSNDSKLSQNEQPQSQISWTLDEPVSENGNNYSQGQRQQIALARALVRKSKLIIMDEATASVDFETDRMIQKTIREEFSDATLL</sequence>
<accession>A0ACA9RNP8</accession>
<evidence type="ECO:0000313" key="2">
    <source>
        <dbReference type="Proteomes" id="UP000789920"/>
    </source>
</evidence>
<feature type="non-terminal residue" evidence="1">
    <location>
        <position position="1"/>
    </location>
</feature>
<comment type="caution">
    <text evidence="1">The sequence shown here is derived from an EMBL/GenBank/DDBJ whole genome shotgun (WGS) entry which is preliminary data.</text>
</comment>
<reference evidence="1" key="1">
    <citation type="submission" date="2021-06" db="EMBL/GenBank/DDBJ databases">
        <authorList>
            <person name="Kallberg Y."/>
            <person name="Tangrot J."/>
            <person name="Rosling A."/>
        </authorList>
    </citation>
    <scope>NUCLEOTIDE SEQUENCE</scope>
    <source>
        <strain evidence="1">MA461A</strain>
    </source>
</reference>
<protein>
    <submittedName>
        <fullName evidence="1">3578_t:CDS:1</fullName>
    </submittedName>
</protein>
<name>A0ACA9RNP8_9GLOM</name>
<feature type="non-terminal residue" evidence="1">
    <location>
        <position position="356"/>
    </location>
</feature>
<dbReference type="Proteomes" id="UP000789920">
    <property type="component" value="Unassembled WGS sequence"/>
</dbReference>
<gene>
    <name evidence="1" type="ORF">RPERSI_LOCUS21004</name>
</gene>
<evidence type="ECO:0000313" key="1">
    <source>
        <dbReference type="EMBL" id="CAG8800871.1"/>
    </source>
</evidence>
<keyword evidence="2" id="KW-1185">Reference proteome</keyword>
<dbReference type="EMBL" id="CAJVQC010060530">
    <property type="protein sequence ID" value="CAG8800871.1"/>
    <property type="molecule type" value="Genomic_DNA"/>
</dbReference>
<proteinExistence type="predicted"/>
<organism evidence="1 2">
    <name type="scientific">Racocetra persica</name>
    <dbReference type="NCBI Taxonomy" id="160502"/>
    <lineage>
        <taxon>Eukaryota</taxon>
        <taxon>Fungi</taxon>
        <taxon>Fungi incertae sedis</taxon>
        <taxon>Mucoromycota</taxon>
        <taxon>Glomeromycotina</taxon>
        <taxon>Glomeromycetes</taxon>
        <taxon>Diversisporales</taxon>
        <taxon>Gigasporaceae</taxon>
        <taxon>Racocetra</taxon>
    </lineage>
</organism>